<accession>A0A165GAR9</accession>
<dbReference type="PANTHER" id="PTHR44942">
    <property type="entry name" value="METHYLTRANSF_11 DOMAIN-CONTAINING PROTEIN"/>
    <property type="match status" value="1"/>
</dbReference>
<dbReference type="GO" id="GO:0008757">
    <property type="term" value="F:S-adenosylmethionine-dependent methyltransferase activity"/>
    <property type="evidence" value="ECO:0007669"/>
    <property type="project" value="InterPro"/>
</dbReference>
<keyword evidence="3 5" id="KW-0808">Transferase</keyword>
<evidence type="ECO:0000313" key="5">
    <source>
        <dbReference type="EMBL" id="KZV90237.1"/>
    </source>
</evidence>
<evidence type="ECO:0000256" key="1">
    <source>
        <dbReference type="ARBA" id="ARBA00008361"/>
    </source>
</evidence>
<feature type="domain" description="Methyltransferase type 11" evidence="4">
    <location>
        <begin position="49"/>
        <end position="147"/>
    </location>
</feature>
<dbReference type="FunCoup" id="A0A165GAR9">
    <property type="interactions" value="241"/>
</dbReference>
<dbReference type="InterPro" id="IPR051052">
    <property type="entry name" value="Diverse_substrate_MTase"/>
</dbReference>
<reference evidence="5 6" key="1">
    <citation type="journal article" date="2016" name="Mol. Biol. Evol.">
        <title>Comparative Genomics of Early-Diverging Mushroom-Forming Fungi Provides Insights into the Origins of Lignocellulose Decay Capabilities.</title>
        <authorList>
            <person name="Nagy L.G."/>
            <person name="Riley R."/>
            <person name="Tritt A."/>
            <person name="Adam C."/>
            <person name="Daum C."/>
            <person name="Floudas D."/>
            <person name="Sun H."/>
            <person name="Yadav J.S."/>
            <person name="Pangilinan J."/>
            <person name="Larsson K.H."/>
            <person name="Matsuura K."/>
            <person name="Barry K."/>
            <person name="Labutti K."/>
            <person name="Kuo R."/>
            <person name="Ohm R.A."/>
            <person name="Bhattacharya S.S."/>
            <person name="Shirouzu T."/>
            <person name="Yoshinaga Y."/>
            <person name="Martin F.M."/>
            <person name="Grigoriev I.V."/>
            <person name="Hibbett D.S."/>
        </authorList>
    </citation>
    <scope>NUCLEOTIDE SEQUENCE [LARGE SCALE GENOMIC DNA]</scope>
    <source>
        <strain evidence="5 6">HHB12029</strain>
    </source>
</reference>
<dbReference type="Proteomes" id="UP000077266">
    <property type="component" value="Unassembled WGS sequence"/>
</dbReference>
<proteinExistence type="inferred from homology"/>
<keyword evidence="6" id="KW-1185">Reference proteome</keyword>
<evidence type="ECO:0000259" key="4">
    <source>
        <dbReference type="Pfam" id="PF08241"/>
    </source>
</evidence>
<keyword evidence="2 5" id="KW-0489">Methyltransferase</keyword>
<dbReference type="InterPro" id="IPR029063">
    <property type="entry name" value="SAM-dependent_MTases_sf"/>
</dbReference>
<dbReference type="STRING" id="1314781.A0A165GAR9"/>
<protein>
    <submittedName>
        <fullName evidence="5">S-adenosyl-L-methionine-dependent methyltransferase</fullName>
    </submittedName>
</protein>
<evidence type="ECO:0000256" key="3">
    <source>
        <dbReference type="ARBA" id="ARBA00022679"/>
    </source>
</evidence>
<dbReference type="GO" id="GO:0032259">
    <property type="term" value="P:methylation"/>
    <property type="evidence" value="ECO:0007669"/>
    <property type="project" value="UniProtKB-KW"/>
</dbReference>
<organism evidence="5 6">
    <name type="scientific">Exidia glandulosa HHB12029</name>
    <dbReference type="NCBI Taxonomy" id="1314781"/>
    <lineage>
        <taxon>Eukaryota</taxon>
        <taxon>Fungi</taxon>
        <taxon>Dikarya</taxon>
        <taxon>Basidiomycota</taxon>
        <taxon>Agaricomycotina</taxon>
        <taxon>Agaricomycetes</taxon>
        <taxon>Auriculariales</taxon>
        <taxon>Exidiaceae</taxon>
        <taxon>Exidia</taxon>
    </lineage>
</organism>
<dbReference type="EMBL" id="KV426053">
    <property type="protein sequence ID" value="KZV90237.1"/>
    <property type="molecule type" value="Genomic_DNA"/>
</dbReference>
<sequence length="272" mass="29888">MSNTVHSVAANGFGAGKGELYDKARPSYPAEALAAIRDNLRTSAPYNILELGAGTGIFTRALLASPSFKDAISAVHAVEPSDGFRAVLAETTPPVVVARAGTFADTGAPDAWADAVIVAQAWHWCPDHDAAVTEIARTLKPGGVAFFIWNLEDRDAASWVARLRDTIEVHEKGTPQYRLGLWRATFGTKSYVNFFEKEEELVWSYALPTTAEAVVTRAHTKSYIAMLPEDEKTKVSENVRKILADEPKTWINEAEGVFEYPYKTTLIVMRKK</sequence>
<dbReference type="Gene3D" id="3.40.50.150">
    <property type="entry name" value="Vaccinia Virus protein VP39"/>
    <property type="match status" value="1"/>
</dbReference>
<evidence type="ECO:0000313" key="6">
    <source>
        <dbReference type="Proteomes" id="UP000077266"/>
    </source>
</evidence>
<dbReference type="InParanoid" id="A0A165GAR9"/>
<dbReference type="InterPro" id="IPR013216">
    <property type="entry name" value="Methyltransf_11"/>
</dbReference>
<dbReference type="PANTHER" id="PTHR44942:SF4">
    <property type="entry name" value="METHYLTRANSFERASE TYPE 11 DOMAIN-CONTAINING PROTEIN"/>
    <property type="match status" value="1"/>
</dbReference>
<dbReference type="OrthoDB" id="66144at2759"/>
<dbReference type="SUPFAM" id="SSF53335">
    <property type="entry name" value="S-adenosyl-L-methionine-dependent methyltransferases"/>
    <property type="match status" value="1"/>
</dbReference>
<name>A0A165GAR9_EXIGL</name>
<evidence type="ECO:0000256" key="2">
    <source>
        <dbReference type="ARBA" id="ARBA00022603"/>
    </source>
</evidence>
<gene>
    <name evidence="5" type="ORF">EXIGLDRAFT_740823</name>
</gene>
<dbReference type="CDD" id="cd02440">
    <property type="entry name" value="AdoMet_MTases"/>
    <property type="match status" value="1"/>
</dbReference>
<comment type="similarity">
    <text evidence="1">Belongs to the methyltransferase superfamily.</text>
</comment>
<dbReference type="Pfam" id="PF08241">
    <property type="entry name" value="Methyltransf_11"/>
    <property type="match status" value="1"/>
</dbReference>
<dbReference type="AlphaFoldDB" id="A0A165GAR9"/>